<keyword evidence="1" id="KW-0732">Signal</keyword>
<dbReference type="PATRIC" id="fig|1423740.3.peg.1483"/>
<dbReference type="OrthoDB" id="1643293at2"/>
<dbReference type="RefSeq" id="WP_025021033.1">
    <property type="nucleotide sequence ID" value="NZ_AZFH01000031.1"/>
</dbReference>
<dbReference type="InterPro" id="IPR058243">
    <property type="entry name" value="Phage_VG64"/>
</dbReference>
<sequence length="133" mass="14832">MKKINKKLVGIVTALGLSGMLLTGCTQAERASHNLAQESDNFNVVRKVTVIDAITNDVMFQMTGRLSINTESSKKLVITVENSNGSYQKHIIGLSDNVTYVVSDVTKKNVSKYNYEINYNPKMWKPATFKNID</sequence>
<dbReference type="AlphaFoldDB" id="A0A0R1TL98"/>
<dbReference type="STRING" id="1423740.FC36_GL001377"/>
<evidence type="ECO:0008006" key="4">
    <source>
        <dbReference type="Google" id="ProtNLM"/>
    </source>
</evidence>
<proteinExistence type="predicted"/>
<dbReference type="PROSITE" id="PS51257">
    <property type="entry name" value="PROKAR_LIPOPROTEIN"/>
    <property type="match status" value="1"/>
</dbReference>
<dbReference type="EMBL" id="AZFH01000031">
    <property type="protein sequence ID" value="KRL81785.1"/>
    <property type="molecule type" value="Genomic_DNA"/>
</dbReference>
<evidence type="ECO:0000256" key="1">
    <source>
        <dbReference type="SAM" id="SignalP"/>
    </source>
</evidence>
<reference evidence="2 3" key="1">
    <citation type="journal article" date="2015" name="Genome Announc.">
        <title>Expanding the biotechnology potential of lactobacilli through comparative genomics of 213 strains and associated genera.</title>
        <authorList>
            <person name="Sun Z."/>
            <person name="Harris H.M."/>
            <person name="McCann A."/>
            <person name="Guo C."/>
            <person name="Argimon S."/>
            <person name="Zhang W."/>
            <person name="Yang X."/>
            <person name="Jeffery I.B."/>
            <person name="Cooney J.C."/>
            <person name="Kagawa T.F."/>
            <person name="Liu W."/>
            <person name="Song Y."/>
            <person name="Salvetti E."/>
            <person name="Wrobel A."/>
            <person name="Rasinkangas P."/>
            <person name="Parkhill J."/>
            <person name="Rea M.C."/>
            <person name="O'Sullivan O."/>
            <person name="Ritari J."/>
            <person name="Douillard F.P."/>
            <person name="Paul Ross R."/>
            <person name="Yang R."/>
            <person name="Briner A.E."/>
            <person name="Felis G.E."/>
            <person name="de Vos W.M."/>
            <person name="Barrangou R."/>
            <person name="Klaenhammer T.R."/>
            <person name="Caufield P.W."/>
            <person name="Cui Y."/>
            <person name="Zhang H."/>
            <person name="O'Toole P.W."/>
        </authorList>
    </citation>
    <scope>NUCLEOTIDE SEQUENCE [LARGE SCALE GENOMIC DNA]</scope>
    <source>
        <strain evidence="2 3">DSM 15833</strain>
    </source>
</reference>
<name>A0A0R1TL98_9LACO</name>
<feature type="signal peptide" evidence="1">
    <location>
        <begin position="1"/>
        <end position="28"/>
    </location>
</feature>
<dbReference type="Pfam" id="PF25682">
    <property type="entry name" value="Phage_VG64"/>
    <property type="match status" value="1"/>
</dbReference>
<comment type="caution">
    <text evidence="2">The sequence shown here is derived from an EMBL/GenBank/DDBJ whole genome shotgun (WGS) entry which is preliminary data.</text>
</comment>
<evidence type="ECO:0000313" key="3">
    <source>
        <dbReference type="Proteomes" id="UP000051048"/>
    </source>
</evidence>
<evidence type="ECO:0000313" key="2">
    <source>
        <dbReference type="EMBL" id="KRL81785.1"/>
    </source>
</evidence>
<protein>
    <recommendedName>
        <fullName evidence="4">Lipoprotein</fullName>
    </recommendedName>
</protein>
<organism evidence="2 3">
    <name type="scientific">Ligilactobacillus equi DSM 15833 = JCM 10991</name>
    <dbReference type="NCBI Taxonomy" id="1423740"/>
    <lineage>
        <taxon>Bacteria</taxon>
        <taxon>Bacillati</taxon>
        <taxon>Bacillota</taxon>
        <taxon>Bacilli</taxon>
        <taxon>Lactobacillales</taxon>
        <taxon>Lactobacillaceae</taxon>
        <taxon>Ligilactobacillus</taxon>
    </lineage>
</organism>
<feature type="chain" id="PRO_5039396697" description="Lipoprotein" evidence="1">
    <location>
        <begin position="29"/>
        <end position="133"/>
    </location>
</feature>
<dbReference type="Proteomes" id="UP000051048">
    <property type="component" value="Unassembled WGS sequence"/>
</dbReference>
<accession>A0A0R1TL98</accession>
<gene>
    <name evidence="2" type="ORF">FC36_GL001377</name>
</gene>